<evidence type="ECO:0000313" key="2">
    <source>
        <dbReference type="EMBL" id="MDQ1025201.1"/>
    </source>
</evidence>
<feature type="compositionally biased region" description="Basic and acidic residues" evidence="1">
    <location>
        <begin position="121"/>
        <end position="134"/>
    </location>
</feature>
<comment type="caution">
    <text evidence="2">The sequence shown here is derived from an EMBL/GenBank/DDBJ whole genome shotgun (WGS) entry which is preliminary data.</text>
</comment>
<protein>
    <submittedName>
        <fullName evidence="2">Uncharacterized protein</fullName>
    </submittedName>
</protein>
<evidence type="ECO:0000313" key="3">
    <source>
        <dbReference type="Proteomes" id="UP001230328"/>
    </source>
</evidence>
<feature type="compositionally biased region" description="Basic and acidic residues" evidence="1">
    <location>
        <begin position="142"/>
        <end position="167"/>
    </location>
</feature>
<feature type="compositionally biased region" description="Basic residues" evidence="1">
    <location>
        <begin position="105"/>
        <end position="115"/>
    </location>
</feature>
<dbReference type="EMBL" id="JAUSZI010000002">
    <property type="protein sequence ID" value="MDQ1025201.1"/>
    <property type="molecule type" value="Genomic_DNA"/>
</dbReference>
<keyword evidence="3" id="KW-1185">Reference proteome</keyword>
<proteinExistence type="predicted"/>
<feature type="compositionally biased region" description="Pro residues" evidence="1">
    <location>
        <begin position="187"/>
        <end position="197"/>
    </location>
</feature>
<gene>
    <name evidence="2" type="ORF">QF035_002783</name>
</gene>
<organism evidence="2 3">
    <name type="scientific">Streptomyces umbrinus</name>
    <dbReference type="NCBI Taxonomy" id="67370"/>
    <lineage>
        <taxon>Bacteria</taxon>
        <taxon>Bacillati</taxon>
        <taxon>Actinomycetota</taxon>
        <taxon>Actinomycetes</taxon>
        <taxon>Kitasatosporales</taxon>
        <taxon>Streptomycetaceae</taxon>
        <taxon>Streptomyces</taxon>
        <taxon>Streptomyces phaeochromogenes group</taxon>
    </lineage>
</organism>
<evidence type="ECO:0000256" key="1">
    <source>
        <dbReference type="SAM" id="MobiDB-lite"/>
    </source>
</evidence>
<feature type="region of interest" description="Disordered" evidence="1">
    <location>
        <begin position="1"/>
        <end position="250"/>
    </location>
</feature>
<name>A0ABU0SNR0_9ACTN</name>
<dbReference type="Proteomes" id="UP001230328">
    <property type="component" value="Unassembled WGS sequence"/>
</dbReference>
<sequence>MSSSSSKAFTRAPRASSGDDVLLMLRTRGPTPRPCGGPGGNAGVVAGGGELAVGPRVTGVTPLHEPSGTQQQLVHGPPEHPPSHPLQSGIESPRGQPHHQLLPPHHPRARSRRRMHLDLGPPRDERTPLDEPTHPRAPILRRLPEDHLHGVIKRKGPDPGPSHEHGSHPTPRPRGNSDPGQRHHIPMPLPQREPPPRLTSIEATVPPHTKLNHARIVGTQWRSRRRRARGGAVPVCQRSRRTAPAGNVHQ</sequence>
<reference evidence="2 3" key="1">
    <citation type="submission" date="2023-07" db="EMBL/GenBank/DDBJ databases">
        <title>Comparative genomics of wheat-associated soil bacteria to identify genetic determinants of phenazine resistance.</title>
        <authorList>
            <person name="Mouncey N."/>
        </authorList>
    </citation>
    <scope>NUCLEOTIDE SEQUENCE [LARGE SCALE GENOMIC DNA]</scope>
    <source>
        <strain evidence="2 3">V2I4</strain>
    </source>
</reference>
<accession>A0ABU0SNR0</accession>
<feature type="compositionally biased region" description="Gly residues" evidence="1">
    <location>
        <begin position="36"/>
        <end position="51"/>
    </location>
</feature>